<dbReference type="GO" id="GO:0005737">
    <property type="term" value="C:cytoplasm"/>
    <property type="evidence" value="ECO:0007669"/>
    <property type="project" value="InterPro"/>
</dbReference>
<evidence type="ECO:0000256" key="1">
    <source>
        <dbReference type="ARBA" id="ARBA00009673"/>
    </source>
</evidence>
<dbReference type="InterPro" id="IPR003732">
    <property type="entry name" value="Daa-tRNA_deacyls_DTD"/>
</dbReference>
<comment type="catalytic activity">
    <reaction evidence="3">
        <text>glycyl-tRNA(Ala) + H2O = tRNA(Ala) + glycine + H(+)</text>
        <dbReference type="Rhea" id="RHEA:53744"/>
        <dbReference type="Rhea" id="RHEA-COMP:9657"/>
        <dbReference type="Rhea" id="RHEA-COMP:13640"/>
        <dbReference type="ChEBI" id="CHEBI:15377"/>
        <dbReference type="ChEBI" id="CHEBI:15378"/>
        <dbReference type="ChEBI" id="CHEBI:57305"/>
        <dbReference type="ChEBI" id="CHEBI:78442"/>
        <dbReference type="ChEBI" id="CHEBI:78522"/>
        <dbReference type="EC" id="3.1.1.96"/>
    </reaction>
</comment>
<dbReference type="GO" id="GO:0051500">
    <property type="term" value="F:D-tyrosyl-tRNA(Tyr) deacylase activity"/>
    <property type="evidence" value="ECO:0007669"/>
    <property type="project" value="TreeGrafter"/>
</dbReference>
<dbReference type="EMBL" id="AGNL01009507">
    <property type="protein sequence ID" value="EJK69824.1"/>
    <property type="molecule type" value="Genomic_DNA"/>
</dbReference>
<evidence type="ECO:0000256" key="2">
    <source>
        <dbReference type="ARBA" id="ARBA00013056"/>
    </source>
</evidence>
<dbReference type="OrthoDB" id="275783at2759"/>
<dbReference type="PANTHER" id="PTHR10472">
    <property type="entry name" value="D-TYROSYL-TRNA TYR DEACYLASE"/>
    <property type="match status" value="1"/>
</dbReference>
<dbReference type="eggNOG" id="KOG3323">
    <property type="taxonomic scope" value="Eukaryota"/>
</dbReference>
<reference evidence="5 6" key="1">
    <citation type="journal article" date="2012" name="Genome Biol.">
        <title>Genome and low-iron response of an oceanic diatom adapted to chronic iron limitation.</title>
        <authorList>
            <person name="Lommer M."/>
            <person name="Specht M."/>
            <person name="Roy A.S."/>
            <person name="Kraemer L."/>
            <person name="Andreson R."/>
            <person name="Gutowska M.A."/>
            <person name="Wolf J."/>
            <person name="Bergner S.V."/>
            <person name="Schilhabel M.B."/>
            <person name="Klostermeier U.C."/>
            <person name="Beiko R.G."/>
            <person name="Rosenstiel P."/>
            <person name="Hippler M."/>
            <person name="Laroche J."/>
        </authorList>
    </citation>
    <scope>NUCLEOTIDE SEQUENCE [LARGE SCALE GENOMIC DNA]</scope>
    <source>
        <strain evidence="5 6">CCMP1005</strain>
    </source>
</reference>
<evidence type="ECO:0000256" key="3">
    <source>
        <dbReference type="ARBA" id="ARBA00047676"/>
    </source>
</evidence>
<comment type="caution">
    <text evidence="5">The sequence shown here is derived from an EMBL/GenBank/DDBJ whole genome shotgun (WGS) entry which is preliminary data.</text>
</comment>
<dbReference type="InterPro" id="IPR023509">
    <property type="entry name" value="DTD-like_sf"/>
</dbReference>
<dbReference type="PANTHER" id="PTHR10472:SF5">
    <property type="entry name" value="D-AMINOACYL-TRNA DEACYLASE 1"/>
    <property type="match status" value="1"/>
</dbReference>
<evidence type="ECO:0000256" key="4">
    <source>
        <dbReference type="ARBA" id="ARBA00048018"/>
    </source>
</evidence>
<comment type="catalytic activity">
    <reaction evidence="4">
        <text>a D-aminoacyl-tRNA + H2O = a tRNA + a D-alpha-amino acid + H(+)</text>
        <dbReference type="Rhea" id="RHEA:13953"/>
        <dbReference type="Rhea" id="RHEA-COMP:10123"/>
        <dbReference type="Rhea" id="RHEA-COMP:10124"/>
        <dbReference type="ChEBI" id="CHEBI:15377"/>
        <dbReference type="ChEBI" id="CHEBI:15378"/>
        <dbReference type="ChEBI" id="CHEBI:59871"/>
        <dbReference type="ChEBI" id="CHEBI:78442"/>
        <dbReference type="ChEBI" id="CHEBI:79333"/>
        <dbReference type="EC" id="3.1.1.96"/>
    </reaction>
</comment>
<dbReference type="Pfam" id="PF02580">
    <property type="entry name" value="Tyr_Deacylase"/>
    <property type="match status" value="1"/>
</dbReference>
<dbReference type="SUPFAM" id="SSF69500">
    <property type="entry name" value="DTD-like"/>
    <property type="match status" value="1"/>
</dbReference>
<gene>
    <name evidence="5" type="ORF">THAOC_08877</name>
</gene>
<dbReference type="Proteomes" id="UP000266841">
    <property type="component" value="Unassembled WGS sequence"/>
</dbReference>
<sequence>MDSSPASRRRRDSIEGLASRYDEGECCERDARSHCCGRNLELAMALAASFSIICGDDDHVSLCALASTKGHPDSNQLSTGRQRGVVMKTPSLEKSIALIALSLLLFSASAMRLVVQRCKSASVTVKKEKVSSIGPGILALVGLHQDDTVEDLQYCAKPDYKLSMKAQEAETMYNQFLDMLRADYSPDRIFDGRFGEMMDVELVNDGPVTIFVDSKDDLAAKKKK</sequence>
<keyword evidence="6" id="KW-1185">Reference proteome</keyword>
<name>K0SXX9_THAOC</name>
<organism evidence="5 6">
    <name type="scientific">Thalassiosira oceanica</name>
    <name type="common">Marine diatom</name>
    <dbReference type="NCBI Taxonomy" id="159749"/>
    <lineage>
        <taxon>Eukaryota</taxon>
        <taxon>Sar</taxon>
        <taxon>Stramenopiles</taxon>
        <taxon>Ochrophyta</taxon>
        <taxon>Bacillariophyta</taxon>
        <taxon>Coscinodiscophyceae</taxon>
        <taxon>Thalassiosirophycidae</taxon>
        <taxon>Thalassiosirales</taxon>
        <taxon>Thalassiosiraceae</taxon>
        <taxon>Thalassiosira</taxon>
    </lineage>
</organism>
<protein>
    <recommendedName>
        <fullName evidence="2">D-aminoacyl-tRNA deacylase</fullName>
        <ecNumber evidence="2">3.1.1.96</ecNumber>
    </recommendedName>
</protein>
<dbReference type="Gene3D" id="3.50.80.10">
    <property type="entry name" value="D-tyrosyl-tRNA(Tyr) deacylase"/>
    <property type="match status" value="2"/>
</dbReference>
<dbReference type="AlphaFoldDB" id="K0SXX9"/>
<evidence type="ECO:0000313" key="6">
    <source>
        <dbReference type="Proteomes" id="UP000266841"/>
    </source>
</evidence>
<comment type="similarity">
    <text evidence="1">Belongs to the DTD family.</text>
</comment>
<proteinExistence type="inferred from homology"/>
<evidence type="ECO:0000313" key="5">
    <source>
        <dbReference type="EMBL" id="EJK69824.1"/>
    </source>
</evidence>
<accession>K0SXX9</accession>
<dbReference type="EC" id="3.1.1.96" evidence="2"/>